<name>A0A1G2FCP2_9BACT</name>
<evidence type="ECO:0000313" key="2">
    <source>
        <dbReference type="EMBL" id="OGZ35844.1"/>
    </source>
</evidence>
<gene>
    <name evidence="2" type="ORF">A2815_00410</name>
</gene>
<dbReference type="PROSITE" id="PS00409">
    <property type="entry name" value="PROKAR_NTER_METHYL"/>
    <property type="match status" value="1"/>
</dbReference>
<accession>A0A1G2FCP2</accession>
<dbReference type="InterPro" id="IPR012902">
    <property type="entry name" value="N_methyl_site"/>
</dbReference>
<reference evidence="2 3" key="1">
    <citation type="journal article" date="2016" name="Nat. Commun.">
        <title>Thousands of microbial genomes shed light on interconnected biogeochemical processes in an aquifer system.</title>
        <authorList>
            <person name="Anantharaman K."/>
            <person name="Brown C.T."/>
            <person name="Hug L.A."/>
            <person name="Sharon I."/>
            <person name="Castelle C.J."/>
            <person name="Probst A.J."/>
            <person name="Thomas B.C."/>
            <person name="Singh A."/>
            <person name="Wilkins M.J."/>
            <person name="Karaoz U."/>
            <person name="Brodie E.L."/>
            <person name="Williams K.H."/>
            <person name="Hubbard S.S."/>
            <person name="Banfield J.F."/>
        </authorList>
    </citation>
    <scope>NUCLEOTIDE SEQUENCE [LARGE SCALE GENOMIC DNA]</scope>
</reference>
<dbReference type="AlphaFoldDB" id="A0A1G2FCP2"/>
<sequence length="182" mass="20699">MKPKRQKNKNNSGFTLLETLVAISVLVIVFGALVSLMVASLRSFEMAKQRYTAAKIAQEGMELLINKKENNILCIESGSCSIPNWRNRLIGSWEVDATKPDELLPLRRFNNYNSRRYLCLTGTESRFEYCGDPDEYINGNFRREVKVISRGSEKILVESVVRWQSRGGVNKDLTLTTVLFGN</sequence>
<dbReference type="Proteomes" id="UP000176974">
    <property type="component" value="Unassembled WGS sequence"/>
</dbReference>
<feature type="transmembrane region" description="Helical" evidence="1">
    <location>
        <begin position="20"/>
        <end position="41"/>
    </location>
</feature>
<keyword evidence="1" id="KW-0812">Transmembrane</keyword>
<proteinExistence type="predicted"/>
<keyword evidence="1" id="KW-0472">Membrane</keyword>
<keyword evidence="1" id="KW-1133">Transmembrane helix</keyword>
<evidence type="ECO:0000313" key="3">
    <source>
        <dbReference type="Proteomes" id="UP000176974"/>
    </source>
</evidence>
<protein>
    <submittedName>
        <fullName evidence="2">Uncharacterized protein</fullName>
    </submittedName>
</protein>
<dbReference type="NCBIfam" id="TIGR02532">
    <property type="entry name" value="IV_pilin_GFxxxE"/>
    <property type="match status" value="1"/>
</dbReference>
<dbReference type="Pfam" id="PF07963">
    <property type="entry name" value="N_methyl"/>
    <property type="match status" value="1"/>
</dbReference>
<organism evidence="2 3">
    <name type="scientific">Candidatus Portnoybacteria bacterium RIFCSPHIGHO2_01_FULL_40_12b</name>
    <dbReference type="NCBI Taxonomy" id="1801994"/>
    <lineage>
        <taxon>Bacteria</taxon>
        <taxon>Candidatus Portnoyibacteriota</taxon>
    </lineage>
</organism>
<dbReference type="EMBL" id="MHMY01000006">
    <property type="protein sequence ID" value="OGZ35844.1"/>
    <property type="molecule type" value="Genomic_DNA"/>
</dbReference>
<comment type="caution">
    <text evidence="2">The sequence shown here is derived from an EMBL/GenBank/DDBJ whole genome shotgun (WGS) entry which is preliminary data.</text>
</comment>
<evidence type="ECO:0000256" key="1">
    <source>
        <dbReference type="SAM" id="Phobius"/>
    </source>
</evidence>